<keyword evidence="3" id="KW-0808">Transferase</keyword>
<dbReference type="Pfam" id="PF22213">
    <property type="entry name" value="CPV_RdRP_C"/>
    <property type="match status" value="1"/>
</dbReference>
<reference evidence="3" key="1">
    <citation type="submission" date="2015-08" db="EMBL/GenBank/DDBJ databases">
        <title>A diverse array of new viral sequences identified in worldwide populations of the Asian citrus psyllid (Diaphorina citri) using viral metagenomics.</title>
        <authorList>
            <person name="Nouri S."/>
            <person name="Salem N."/>
            <person name="Nigg J.C."/>
            <person name="Falk B.W."/>
        </authorList>
    </citation>
    <scope>NUCLEOTIDE SEQUENCE</scope>
    <source>
        <strain evidence="3">FL1</strain>
    </source>
</reference>
<feature type="domain" description="RNA-directed RNA polymerase C-terminal" evidence="2">
    <location>
        <begin position="1059"/>
        <end position="1351"/>
    </location>
</feature>
<dbReference type="Gene3D" id="3.90.1850.10">
    <property type="entry name" value="RNA-directed RNA polymerase lambda-3"/>
    <property type="match status" value="1"/>
</dbReference>
<dbReference type="Pfam" id="PF22212">
    <property type="entry name" value="CPV_RdRP_pol_dom"/>
    <property type="match status" value="1"/>
</dbReference>
<protein>
    <submittedName>
        <fullName evidence="3">RNA-dependent RNA polymerase</fullName>
    </submittedName>
</protein>
<feature type="compositionally biased region" description="Polar residues" evidence="1">
    <location>
        <begin position="30"/>
        <end position="50"/>
    </location>
</feature>
<evidence type="ECO:0000256" key="1">
    <source>
        <dbReference type="SAM" id="MobiDB-lite"/>
    </source>
</evidence>
<proteinExistence type="predicted"/>
<dbReference type="InterPro" id="IPR054002">
    <property type="entry name" value="RdRP_C"/>
</dbReference>
<dbReference type="GO" id="GO:0003968">
    <property type="term" value="F:RNA-directed RNA polymerase activity"/>
    <property type="evidence" value="ECO:0007669"/>
    <property type="project" value="UniProtKB-KW"/>
</dbReference>
<sequence length="1421" mass="163852">MLIERLYSDNLRNYERILDRQKFNQKEKTNNVTINNSKASTSSDKTNNNNEDSRQTIDISKYTILDRMTANKGIFIKILENYKEYADIMADRTAVKLGMLNELNLISEFLSYSSIFINVLGALLPDIKVQVETIFPNIKQLLMPIKMTPQTVKSNVNYYSFGNYINESKVRYLPHWSYRFLLNLNKTTSQIDPDLCKITDVFIKLFRKVSLQNRFSTIHGQIFSSLFVSQCQHESDYLSVLEPISSELDLCNKIKYSTDTICYKVILYIINYYNGLPFYAKKRGISEEIFIRDDSDLPLTLPLILSSLLNGFSEEILGNMREADAMIFVKNLIWMVTKESITQAQMTMKKMVTPMFKYITKDLDGMPFIQRTTTGVALEVKYKRPFKEFMNVGELDEIMKIYLTVPLHLRDYIDKLKSILLSLNHKCNGLKLHSIKSANIDLSESSIKLLACYLEMLRYTYMVLKTVVNTGIFHKTFLELDFNKSTGTKVVTQIKNVNLKEEISIDNDIVPVKYDWLDHANFGKLYIQYCSNYKPVISKELIDRRPNFERFFVFNLTNRSGGVKVEDDTLPDALKNISNTRLISFLLERGSYYDLTKFGEMLSRVGKCSVRYQTERRGRIIVIVPNSYQTGDIFVLFAFNCIKKDKNAGRSMAVGKQVGGILDALSQLISSGSHNLIKDSTDISGMDAHTLPIVTKFIRYLVLESMLDNTNLKNESYFTGLNLETKVVEYFDRYSLPTIHTRRVDSASSHFALVLSKFYPLDIQLPSNASLSNLRISDQTFWSGLFGTSSQHTMFLDLLLRSTYQEFKTTLKPVDIFNMDRGIMGDDIRAEIEASSEQIVHDWVAFEKERFKDFNYEIEPDLSYIVSQFLQQIAICGLYVPLPSRVSLYCDEKSETLFRHPIDICKIILDIILTKAQRSYAPDNARSFGFAYWQLLRTHRLNIFHSMKSDINILKKSTSDLNFITELSDNVIQISYPYFLITTRPTNWPFPDIIIERKQTSPSLSPPQDIHYFGTSMTSLQGSSSFMHLNLLFGKDSTTGTISRSFKVQSSNQINEKHKQASSVFFNNIDWDLRHKFGFSLSILLNDYHRIRHLSDLRKEELGVDVDVMISNLSTYLDQKLLRDSKVAFNLLRESGIKIPESLAYFSLAAKKVDQSLVSRIESLDETGALDQKFLRYLVIYDSKKLLRDQLLEEELAGIFFDLNSNQGERIELDLDKRINSYFPVMPGYHRQSSFGELYAYFGFPESSDLVRPAVNEITASMGANFDIDSAIDFGIHLNTIAPKFMDVLCTALGLSEDSSLAFKKLVDYYSTYGFRTRYQSIYKPMTHFAISGDIMKTVKMISTVNLQFYNNYSKSMPSNLYQAWIRDLVFMYIHLLHGKKVSFNISSYALFRSGIRSTKATCDFTFYHNLYSKHSLLYEE</sequence>
<keyword evidence="3" id="KW-0548">Nucleotidyltransferase</keyword>
<organism evidence="3">
    <name type="scientific">Diaphorina citri reovirus</name>
    <dbReference type="NCBI Taxonomy" id="557218"/>
    <lineage>
        <taxon>Viruses</taxon>
        <taxon>Riboviria</taxon>
        <taxon>Orthornavirae</taxon>
        <taxon>Duplornaviricota</taxon>
        <taxon>Resentoviricetes</taxon>
        <taxon>Reovirales</taxon>
    </lineage>
</organism>
<name>A0A0U3USG9_9REOV</name>
<dbReference type="EMBL" id="KT698830">
    <property type="protein sequence ID" value="ALV85428.1"/>
    <property type="molecule type" value="Genomic_RNA"/>
</dbReference>
<keyword evidence="3" id="KW-0696">RNA-directed RNA polymerase</keyword>
<feature type="region of interest" description="Disordered" evidence="1">
    <location>
        <begin position="28"/>
        <end position="53"/>
    </location>
</feature>
<accession>A0A0U3USG9</accession>
<evidence type="ECO:0000313" key="3">
    <source>
        <dbReference type="EMBL" id="ALV85428.1"/>
    </source>
</evidence>
<evidence type="ECO:0000259" key="2">
    <source>
        <dbReference type="Pfam" id="PF22213"/>
    </source>
</evidence>